<reference evidence="2" key="2">
    <citation type="journal article" date="2021" name="PeerJ">
        <title>Extensive microbial diversity within the chicken gut microbiome revealed by metagenomics and culture.</title>
        <authorList>
            <person name="Gilroy R."/>
            <person name="Ravi A."/>
            <person name="Getino M."/>
            <person name="Pursley I."/>
            <person name="Horton D.L."/>
            <person name="Alikhan N.F."/>
            <person name="Baker D."/>
            <person name="Gharbi K."/>
            <person name="Hall N."/>
            <person name="Watson M."/>
            <person name="Adriaenssens E.M."/>
            <person name="Foster-Nyarko E."/>
            <person name="Jarju S."/>
            <person name="Secka A."/>
            <person name="Antonio M."/>
            <person name="Oren A."/>
            <person name="Chaudhuri R.R."/>
            <person name="La Ragione R."/>
            <person name="Hildebrand F."/>
            <person name="Pallen M.J."/>
        </authorList>
    </citation>
    <scope>NUCLEOTIDE SEQUENCE</scope>
    <source>
        <strain evidence="2">ChiBcec7-5410</strain>
    </source>
</reference>
<proteinExistence type="predicted"/>
<evidence type="ECO:0000313" key="2">
    <source>
        <dbReference type="EMBL" id="HIT93988.1"/>
    </source>
</evidence>
<keyword evidence="1" id="KW-0472">Membrane</keyword>
<comment type="caution">
    <text evidence="2">The sequence shown here is derived from an EMBL/GenBank/DDBJ whole genome shotgun (WGS) entry which is preliminary data.</text>
</comment>
<reference evidence="2" key="1">
    <citation type="submission" date="2020-10" db="EMBL/GenBank/DDBJ databases">
        <authorList>
            <person name="Gilroy R."/>
        </authorList>
    </citation>
    <scope>NUCLEOTIDE SEQUENCE</scope>
    <source>
        <strain evidence="2">ChiBcec7-5410</strain>
    </source>
</reference>
<sequence>METYLKIYRWSMRMKLRMGVYTVALLFFKIIWNWINGIFSVQSVDILTIWGVCLLFAMLETVILPEGKDPTVLRTVIWIVAANIIFCGGAVLTGWFSGIPVWGTVGLVLFLELAIALMWFGDNVAMRADSVRLNRQLRQFQQQHQGKE</sequence>
<evidence type="ECO:0000313" key="3">
    <source>
        <dbReference type="Proteomes" id="UP000824160"/>
    </source>
</evidence>
<organism evidence="2 3">
    <name type="scientific">Candidatus Faecivivens stercoripullorum</name>
    <dbReference type="NCBI Taxonomy" id="2840805"/>
    <lineage>
        <taxon>Bacteria</taxon>
        <taxon>Bacillati</taxon>
        <taxon>Bacillota</taxon>
        <taxon>Clostridia</taxon>
        <taxon>Eubacteriales</taxon>
        <taxon>Oscillospiraceae</taxon>
        <taxon>Oscillospiraceae incertae sedis</taxon>
        <taxon>Candidatus Faecivivens</taxon>
    </lineage>
</organism>
<feature type="transmembrane region" description="Helical" evidence="1">
    <location>
        <begin position="101"/>
        <end position="120"/>
    </location>
</feature>
<gene>
    <name evidence="2" type="ORF">IAC43_02260</name>
</gene>
<dbReference type="EMBL" id="DVLW01000060">
    <property type="protein sequence ID" value="HIT93988.1"/>
    <property type="molecule type" value="Genomic_DNA"/>
</dbReference>
<evidence type="ECO:0008006" key="4">
    <source>
        <dbReference type="Google" id="ProtNLM"/>
    </source>
</evidence>
<dbReference type="AlphaFoldDB" id="A0A9D1KQG8"/>
<feature type="transmembrane region" description="Helical" evidence="1">
    <location>
        <begin position="47"/>
        <end position="64"/>
    </location>
</feature>
<name>A0A9D1KQG8_9FIRM</name>
<evidence type="ECO:0000256" key="1">
    <source>
        <dbReference type="SAM" id="Phobius"/>
    </source>
</evidence>
<keyword evidence="1" id="KW-0812">Transmembrane</keyword>
<protein>
    <recommendedName>
        <fullName evidence="4">DUF3021 family protein</fullName>
    </recommendedName>
</protein>
<accession>A0A9D1KQG8</accession>
<feature type="transmembrane region" description="Helical" evidence="1">
    <location>
        <begin position="16"/>
        <end position="35"/>
    </location>
</feature>
<keyword evidence="1" id="KW-1133">Transmembrane helix</keyword>
<dbReference type="Proteomes" id="UP000824160">
    <property type="component" value="Unassembled WGS sequence"/>
</dbReference>
<feature type="transmembrane region" description="Helical" evidence="1">
    <location>
        <begin position="76"/>
        <end position="95"/>
    </location>
</feature>